<keyword evidence="4 6" id="KW-1133">Transmembrane helix</keyword>
<dbReference type="AlphaFoldDB" id="A0A0F9L7C7"/>
<comment type="caution">
    <text evidence="7">The sequence shown here is derived from an EMBL/GenBank/DDBJ whole genome shotgun (WGS) entry which is preliminary data.</text>
</comment>
<sequence length="357" mass="39461">MEIKLQKKSGKSLNGEKVIINKIQEKVSNLPRYLKSWVKTFSGSLTLFCLLILTFLPFISKNLNFTHYILRQFTLAMIFSILAASWDFLTGIAGQISFGQAIFFGISGYLSAYFISYQNYPIWLAFIIGAIGAAIFGLLIGIPALRLKGPYLALGTLVMNIILLKIFLLGSLEQIFFGSEGISALPKLSANPIIEYFIVFIFMIVIFIIIFQISKSKFGTILKSIRDDETGADASGINTTRYKVYAFVISALFAGIAGSFYALYTTSVNPSGNFGIIISFFAILMASLGGLATISGSALGAFFFIFLEFALIEAGYDIYVQLIFALILIIVVRFAQNGILRPVIERLKDLWDVLLGR</sequence>
<evidence type="ECO:0000256" key="3">
    <source>
        <dbReference type="ARBA" id="ARBA00022692"/>
    </source>
</evidence>
<dbReference type="GO" id="GO:0005886">
    <property type="term" value="C:plasma membrane"/>
    <property type="evidence" value="ECO:0007669"/>
    <property type="project" value="UniProtKB-SubCell"/>
</dbReference>
<feature type="transmembrane region" description="Helical" evidence="6">
    <location>
        <begin position="318"/>
        <end position="336"/>
    </location>
</feature>
<dbReference type="EMBL" id="LAZR01006627">
    <property type="protein sequence ID" value="KKM90784.1"/>
    <property type="molecule type" value="Genomic_DNA"/>
</dbReference>
<feature type="transmembrane region" description="Helical" evidence="6">
    <location>
        <begin position="122"/>
        <end position="145"/>
    </location>
</feature>
<feature type="transmembrane region" description="Helical" evidence="6">
    <location>
        <begin position="37"/>
        <end position="56"/>
    </location>
</feature>
<dbReference type="InterPro" id="IPR043428">
    <property type="entry name" value="LivM-like"/>
</dbReference>
<evidence type="ECO:0000256" key="5">
    <source>
        <dbReference type="ARBA" id="ARBA00023136"/>
    </source>
</evidence>
<dbReference type="PANTHER" id="PTHR30482">
    <property type="entry name" value="HIGH-AFFINITY BRANCHED-CHAIN AMINO ACID TRANSPORT SYSTEM PERMEASE"/>
    <property type="match status" value="1"/>
</dbReference>
<protein>
    <recommendedName>
        <fullName evidence="8">Branched-chain amino acid ABC transporter permease</fullName>
    </recommendedName>
</protein>
<feature type="transmembrane region" description="Helical" evidence="6">
    <location>
        <begin position="151"/>
        <end position="172"/>
    </location>
</feature>
<name>A0A0F9L7C7_9ZZZZ</name>
<keyword evidence="3 6" id="KW-0812">Transmembrane</keyword>
<dbReference type="InterPro" id="IPR001851">
    <property type="entry name" value="ABC_transp_permease"/>
</dbReference>
<dbReference type="GO" id="GO:0015658">
    <property type="term" value="F:branched-chain amino acid transmembrane transporter activity"/>
    <property type="evidence" value="ECO:0007669"/>
    <property type="project" value="InterPro"/>
</dbReference>
<dbReference type="PANTHER" id="PTHR30482:SF10">
    <property type="entry name" value="HIGH-AFFINITY BRANCHED-CHAIN AMINO ACID TRANSPORT PROTEIN BRAE"/>
    <property type="match status" value="1"/>
</dbReference>
<comment type="subcellular location">
    <subcellularLocation>
        <location evidence="1">Cell membrane</location>
        <topology evidence="1">Multi-pass membrane protein</topology>
    </subcellularLocation>
</comment>
<evidence type="ECO:0000256" key="6">
    <source>
        <dbReference type="SAM" id="Phobius"/>
    </source>
</evidence>
<evidence type="ECO:0000313" key="7">
    <source>
        <dbReference type="EMBL" id="KKM90784.1"/>
    </source>
</evidence>
<evidence type="ECO:0000256" key="4">
    <source>
        <dbReference type="ARBA" id="ARBA00022989"/>
    </source>
</evidence>
<feature type="transmembrane region" description="Helical" evidence="6">
    <location>
        <begin position="92"/>
        <end position="115"/>
    </location>
</feature>
<evidence type="ECO:0000256" key="1">
    <source>
        <dbReference type="ARBA" id="ARBA00004651"/>
    </source>
</evidence>
<reference evidence="7" key="1">
    <citation type="journal article" date="2015" name="Nature">
        <title>Complex archaea that bridge the gap between prokaryotes and eukaryotes.</title>
        <authorList>
            <person name="Spang A."/>
            <person name="Saw J.H."/>
            <person name="Jorgensen S.L."/>
            <person name="Zaremba-Niedzwiedzka K."/>
            <person name="Martijn J."/>
            <person name="Lind A.E."/>
            <person name="van Eijk R."/>
            <person name="Schleper C."/>
            <person name="Guy L."/>
            <person name="Ettema T.J."/>
        </authorList>
    </citation>
    <scope>NUCLEOTIDE SEQUENCE</scope>
</reference>
<proteinExistence type="predicted"/>
<dbReference type="CDD" id="cd06581">
    <property type="entry name" value="TM_PBP1_LivM_like"/>
    <property type="match status" value="1"/>
</dbReference>
<feature type="transmembrane region" description="Helical" evidence="6">
    <location>
        <begin position="276"/>
        <end position="306"/>
    </location>
</feature>
<keyword evidence="5 6" id="KW-0472">Membrane</keyword>
<feature type="transmembrane region" description="Helical" evidence="6">
    <location>
        <begin position="193"/>
        <end position="213"/>
    </location>
</feature>
<organism evidence="7">
    <name type="scientific">marine sediment metagenome</name>
    <dbReference type="NCBI Taxonomy" id="412755"/>
    <lineage>
        <taxon>unclassified sequences</taxon>
        <taxon>metagenomes</taxon>
        <taxon>ecological metagenomes</taxon>
    </lineage>
</organism>
<feature type="transmembrane region" description="Helical" evidence="6">
    <location>
        <begin position="244"/>
        <end position="264"/>
    </location>
</feature>
<dbReference type="Pfam" id="PF02653">
    <property type="entry name" value="BPD_transp_2"/>
    <property type="match status" value="1"/>
</dbReference>
<accession>A0A0F9L7C7</accession>
<gene>
    <name evidence="7" type="ORF">LCGC14_1235150</name>
</gene>
<evidence type="ECO:0008006" key="8">
    <source>
        <dbReference type="Google" id="ProtNLM"/>
    </source>
</evidence>
<feature type="transmembrane region" description="Helical" evidence="6">
    <location>
        <begin position="68"/>
        <end position="86"/>
    </location>
</feature>
<evidence type="ECO:0000256" key="2">
    <source>
        <dbReference type="ARBA" id="ARBA00022475"/>
    </source>
</evidence>
<keyword evidence="2" id="KW-1003">Cell membrane</keyword>